<feature type="short sequence motif" description="GXSXG" evidence="6">
    <location>
        <begin position="91"/>
        <end position="95"/>
    </location>
</feature>
<dbReference type="PANTHER" id="PTHR32176">
    <property type="entry name" value="XYLOSE ISOMERASE"/>
    <property type="match status" value="1"/>
</dbReference>
<evidence type="ECO:0000256" key="2">
    <source>
        <dbReference type="ARBA" id="ARBA00022801"/>
    </source>
</evidence>
<dbReference type="FunFam" id="3.40.1090.10:FF:000005">
    <property type="entry name" value="Patatin"/>
    <property type="match status" value="1"/>
</dbReference>
<dbReference type="Proteomes" id="UP001172457">
    <property type="component" value="Chromosome 2"/>
</dbReference>
<dbReference type="GO" id="GO:0047372">
    <property type="term" value="F:monoacylglycerol lipase activity"/>
    <property type="evidence" value="ECO:0007669"/>
    <property type="project" value="TreeGrafter"/>
</dbReference>
<dbReference type="CDD" id="cd07214">
    <property type="entry name" value="Pat17_isozyme_like"/>
    <property type="match status" value="1"/>
</dbReference>
<evidence type="ECO:0000256" key="7">
    <source>
        <dbReference type="RuleBase" id="RU361262"/>
    </source>
</evidence>
<dbReference type="InterPro" id="IPR016035">
    <property type="entry name" value="Acyl_Trfase/lysoPLipase"/>
</dbReference>
<keyword evidence="4 6" id="KW-0442">Lipid degradation</keyword>
<dbReference type="InterPro" id="IPR002641">
    <property type="entry name" value="PNPLA_dom"/>
</dbReference>
<dbReference type="SUPFAM" id="SSF52151">
    <property type="entry name" value="FabD/lysophospholipase-like"/>
    <property type="match status" value="1"/>
</dbReference>
<dbReference type="GO" id="GO:0016042">
    <property type="term" value="P:lipid catabolic process"/>
    <property type="evidence" value="ECO:0007669"/>
    <property type="project" value="UniProtKB-UniRule"/>
</dbReference>
<dbReference type="GO" id="GO:0006952">
    <property type="term" value="P:defense response"/>
    <property type="evidence" value="ECO:0007669"/>
    <property type="project" value="UniProtKB-KW"/>
</dbReference>
<dbReference type="EMBL" id="JARYMX010000002">
    <property type="protein sequence ID" value="KAJ9562260.1"/>
    <property type="molecule type" value="Genomic_DNA"/>
</dbReference>
<reference evidence="9" key="1">
    <citation type="submission" date="2023-03" db="EMBL/GenBank/DDBJ databases">
        <title>Chromosome-scale reference genome and RAD-based genetic map of yellow starthistle (Centaurea solstitialis) reveal putative structural variation and QTLs associated with invader traits.</title>
        <authorList>
            <person name="Reatini B."/>
            <person name="Cang F.A."/>
            <person name="Jiang Q."/>
            <person name="Mckibben M.T.W."/>
            <person name="Barker M.S."/>
            <person name="Rieseberg L.H."/>
            <person name="Dlugosch K.M."/>
        </authorList>
    </citation>
    <scope>NUCLEOTIDE SEQUENCE</scope>
    <source>
        <strain evidence="9">CAN-66</strain>
        <tissue evidence="9">Leaf</tissue>
    </source>
</reference>
<evidence type="ECO:0000256" key="6">
    <source>
        <dbReference type="PROSITE-ProRule" id="PRU01161"/>
    </source>
</evidence>
<gene>
    <name evidence="9" type="ORF">OSB04_007420</name>
</gene>
<keyword evidence="2 6" id="KW-0378">Hydrolase</keyword>
<dbReference type="AlphaFoldDB" id="A0AA38TJV8"/>
<evidence type="ECO:0000256" key="5">
    <source>
        <dbReference type="ARBA" id="ARBA00023098"/>
    </source>
</evidence>
<feature type="short sequence motif" description="DGA/G" evidence="6">
    <location>
        <begin position="244"/>
        <end position="246"/>
    </location>
</feature>
<protein>
    <recommendedName>
        <fullName evidence="7">Patatin</fullName>
        <ecNumber evidence="7">3.1.1.-</ecNumber>
    </recommendedName>
</protein>
<keyword evidence="5 6" id="KW-0443">Lipid metabolism</keyword>
<feature type="domain" description="PNPLA" evidence="8">
    <location>
        <begin position="49"/>
        <end position="257"/>
    </location>
</feature>
<evidence type="ECO:0000313" key="9">
    <source>
        <dbReference type="EMBL" id="KAJ9562260.1"/>
    </source>
</evidence>
<dbReference type="EC" id="3.1.1.-" evidence="7"/>
<evidence type="ECO:0000256" key="4">
    <source>
        <dbReference type="ARBA" id="ARBA00022963"/>
    </source>
</evidence>
<proteinExistence type="inferred from homology"/>
<dbReference type="PROSITE" id="PS51635">
    <property type="entry name" value="PNPLA"/>
    <property type="match status" value="1"/>
</dbReference>
<evidence type="ECO:0000256" key="1">
    <source>
        <dbReference type="ARBA" id="ARBA00010240"/>
    </source>
</evidence>
<keyword evidence="10" id="KW-1185">Reference proteome</keyword>
<feature type="active site" description="Proton acceptor" evidence="6">
    <location>
        <position position="244"/>
    </location>
</feature>
<comment type="domain">
    <text evidence="7">The nitrogen atoms of the two glycine residues in the GGXR motif define the oxyanion hole, and stabilize the oxyanion that forms during the nucleophilic attack by the catalytic serine during substrate cleavage.</text>
</comment>
<dbReference type="Gene3D" id="3.40.1090.10">
    <property type="entry name" value="Cytosolic phospholipase A2 catalytic domain"/>
    <property type="match status" value="1"/>
</dbReference>
<feature type="active site" description="Nucleophile" evidence="6">
    <location>
        <position position="93"/>
    </location>
</feature>
<dbReference type="Pfam" id="PF01734">
    <property type="entry name" value="Patatin"/>
    <property type="match status" value="1"/>
</dbReference>
<comment type="similarity">
    <text evidence="1 7">Belongs to the patatin family.</text>
</comment>
<organism evidence="9 10">
    <name type="scientific">Centaurea solstitialis</name>
    <name type="common">yellow star-thistle</name>
    <dbReference type="NCBI Taxonomy" id="347529"/>
    <lineage>
        <taxon>Eukaryota</taxon>
        <taxon>Viridiplantae</taxon>
        <taxon>Streptophyta</taxon>
        <taxon>Embryophyta</taxon>
        <taxon>Tracheophyta</taxon>
        <taxon>Spermatophyta</taxon>
        <taxon>Magnoliopsida</taxon>
        <taxon>eudicotyledons</taxon>
        <taxon>Gunneridae</taxon>
        <taxon>Pentapetalae</taxon>
        <taxon>asterids</taxon>
        <taxon>campanulids</taxon>
        <taxon>Asterales</taxon>
        <taxon>Asteraceae</taxon>
        <taxon>Carduoideae</taxon>
        <taxon>Cardueae</taxon>
        <taxon>Centaureinae</taxon>
        <taxon>Centaurea</taxon>
    </lineage>
</organism>
<name>A0AA38TJV8_9ASTR</name>
<comment type="caution">
    <text evidence="9">The sequence shown here is derived from an EMBL/GenBank/DDBJ whole genome shotgun (WGS) entry which is preliminary data.</text>
</comment>
<comment type="function">
    <text evidence="7">Lipolytic acyl hydrolase (LAH).</text>
</comment>
<dbReference type="PANTHER" id="PTHR32176:SF114">
    <property type="entry name" value="PATATIN"/>
    <property type="match status" value="1"/>
</dbReference>
<feature type="short sequence motif" description="GXGXXG" evidence="6">
    <location>
        <begin position="53"/>
        <end position="58"/>
    </location>
</feature>
<sequence length="481" mass="53109">MGGNSNTRIIYNSNLVTVSLIIITTVALQLLAANCAAAGLSKTSIVTVLSIDGGGVRGIIPATVLSFLESKLQEIDGPAARIADYFDVIAGTSTGGLVTTLLVVAGDDNRPIYSAEDVKQFYFHHAPKIFPQISRIKFLNKVAHFFGGVVGPKYDGKYLRSVTRHILQNRTLRQTLTDVIIPTFDIKRLQPIIFTTDDAKEFVWKDALLSDVCISTSAAPTFFPPHYFETRDTDGTTHTFDLIDGGVAANNPTQVAITHILKEILIGKRKFSDIESIDGRRMLVLSLGTGIPKQEEKYNAKKASRWGLLNWVFDNGSSPIIDIFSDASSDMVDIHVSTLFRSLHAEKNYLRIQEDNLVGDTSSVDIATDKNMKALEDIGRTLLNGKVSRVDLETGMFQEVEGEGTNFEALTRFADLLSEERRRRQGVNIGPARTDPNWVRGMSSFQTDLIETKGDEYTAHQAYFSITTFHLPATCKPPRSQ</sequence>
<accession>A0AA38TJV8</accession>
<keyword evidence="3" id="KW-0611">Plant defense</keyword>
<evidence type="ECO:0000256" key="3">
    <source>
        <dbReference type="ARBA" id="ARBA00022821"/>
    </source>
</evidence>
<dbReference type="GO" id="GO:0004620">
    <property type="term" value="F:phospholipase activity"/>
    <property type="evidence" value="ECO:0007669"/>
    <property type="project" value="TreeGrafter"/>
</dbReference>
<evidence type="ECO:0000259" key="8">
    <source>
        <dbReference type="PROSITE" id="PS51635"/>
    </source>
</evidence>
<evidence type="ECO:0000313" key="10">
    <source>
        <dbReference type="Proteomes" id="UP001172457"/>
    </source>
</evidence>